<organism evidence="2 3">
    <name type="scientific">Macrococcus lamae</name>
    <dbReference type="NCBI Taxonomy" id="198484"/>
    <lineage>
        <taxon>Bacteria</taxon>
        <taxon>Bacillati</taxon>
        <taxon>Bacillota</taxon>
        <taxon>Bacilli</taxon>
        <taxon>Bacillales</taxon>
        <taxon>Staphylococcaceae</taxon>
        <taxon>Macrococcus</taxon>
    </lineage>
</organism>
<feature type="transmembrane region" description="Helical" evidence="1">
    <location>
        <begin position="352"/>
        <end position="373"/>
    </location>
</feature>
<name>A0A4R6BUY1_9STAP</name>
<feature type="transmembrane region" description="Helical" evidence="1">
    <location>
        <begin position="183"/>
        <end position="203"/>
    </location>
</feature>
<dbReference type="InterPro" id="IPR005625">
    <property type="entry name" value="PepSY-ass_TM"/>
</dbReference>
<feature type="transmembrane region" description="Helical" evidence="1">
    <location>
        <begin position="140"/>
        <end position="162"/>
    </location>
</feature>
<dbReference type="RefSeq" id="WP_133443549.1">
    <property type="nucleotide sequence ID" value="NZ_SCWB01000006.1"/>
</dbReference>
<keyword evidence="3" id="KW-1185">Reference proteome</keyword>
<gene>
    <name evidence="2" type="ORF">ERX29_04740</name>
</gene>
<keyword evidence="1" id="KW-0812">Transmembrane</keyword>
<evidence type="ECO:0000256" key="1">
    <source>
        <dbReference type="SAM" id="Phobius"/>
    </source>
</evidence>
<dbReference type="Proteomes" id="UP000294802">
    <property type="component" value="Unassembled WGS sequence"/>
</dbReference>
<comment type="caution">
    <text evidence="2">The sequence shown here is derived from an EMBL/GenBank/DDBJ whole genome shotgun (WGS) entry which is preliminary data.</text>
</comment>
<accession>A0A4R6BUY1</accession>
<dbReference type="Pfam" id="PF03929">
    <property type="entry name" value="PepSY_TM"/>
    <property type="match status" value="1"/>
</dbReference>
<proteinExistence type="predicted"/>
<dbReference type="OrthoDB" id="111691at2"/>
<reference evidence="2 3" key="1">
    <citation type="submission" date="2019-01" db="EMBL/GenBank/DDBJ databases">
        <title>Draft genome sequences of the type strains of six Macrococcus species.</title>
        <authorList>
            <person name="Mazhar S."/>
            <person name="Altermann E."/>
            <person name="Hill C."/>
            <person name="Mcauliffe O."/>
        </authorList>
    </citation>
    <scope>NUCLEOTIDE SEQUENCE [LARGE SCALE GENOMIC DNA]</scope>
    <source>
        <strain evidence="2 3">CCM4815</strain>
    </source>
</reference>
<keyword evidence="1" id="KW-0472">Membrane</keyword>
<dbReference type="EMBL" id="SCWB01000006">
    <property type="protein sequence ID" value="TDM12126.1"/>
    <property type="molecule type" value="Genomic_DNA"/>
</dbReference>
<keyword evidence="1" id="KW-1133">Transmembrane helix</keyword>
<dbReference type="PANTHER" id="PTHR34219:SF1">
    <property type="entry name" value="PEPSY DOMAIN-CONTAINING PROTEIN"/>
    <property type="match status" value="1"/>
</dbReference>
<evidence type="ECO:0000313" key="2">
    <source>
        <dbReference type="EMBL" id="TDM12126.1"/>
    </source>
</evidence>
<feature type="transmembrane region" description="Helical" evidence="1">
    <location>
        <begin position="393"/>
        <end position="420"/>
    </location>
</feature>
<protein>
    <submittedName>
        <fullName evidence="2">PepSY domain-containing protein</fullName>
    </submittedName>
</protein>
<evidence type="ECO:0000313" key="3">
    <source>
        <dbReference type="Proteomes" id="UP000294802"/>
    </source>
</evidence>
<dbReference type="PANTHER" id="PTHR34219">
    <property type="entry name" value="IRON-REGULATED INNER MEMBRANE PROTEIN-RELATED"/>
    <property type="match status" value="1"/>
</dbReference>
<feature type="transmembrane region" description="Helical" evidence="1">
    <location>
        <begin position="12"/>
        <end position="37"/>
    </location>
</feature>
<dbReference type="AlphaFoldDB" id="A0A4R6BUY1"/>
<sequence>MAKYFNNVFWRWHFYAALFIAPLLITLSISGILYLFFPEVEHVINDHELFGQTGKPQQSLDDGFSDIAMKYPGWHVMKVSFPEKDYNTRVTLMGPDDGSKIVYLDHHNQIQAAINPNQLFSNVTRAFHSSLLTGNTVVNYMVELAACWTLFLVISGLFMTFYKKYLTQSKSPIKRKNKAKLHAVIGTVIAIPLTLIILSGLPWSGYMGDKIYGFAVSHTKLGYPEAEKIAPVSGNEIPWATRNEHTDSTAAHGKRLSITQIISIAEEEGFKQPYSITVPMDDQGTYILSVNSSTGVTGLDTSPLDERTVHLDQYSGMKLAIYDFTDYGIIAKLISVAIPLHEGHLFGLANKLLNLIVAAAVLVTAYYGIKIYLMRKVPRQLSAPATQPFQVPFLIFACLMILLGVAMPLFGWSLLVIAAIEISRLIVHRSKNQQI</sequence>